<dbReference type="Proteomes" id="UP001596004">
    <property type="component" value="Unassembled WGS sequence"/>
</dbReference>
<proteinExistence type="predicted"/>
<name>A0ABV9CK47_9ACTN</name>
<sequence>MRRRTSLDDEGGRGLGIVERLTTARGVDPGACGTGKVVWWKRCR</sequence>
<reference evidence="2" key="1">
    <citation type="journal article" date="2019" name="Int. J. Syst. Evol. Microbiol.">
        <title>The Global Catalogue of Microorganisms (GCM) 10K type strain sequencing project: providing services to taxonomists for standard genome sequencing and annotation.</title>
        <authorList>
            <consortium name="The Broad Institute Genomics Platform"/>
            <consortium name="The Broad Institute Genome Sequencing Center for Infectious Disease"/>
            <person name="Wu L."/>
            <person name="Ma J."/>
        </authorList>
    </citation>
    <scope>NUCLEOTIDE SEQUENCE [LARGE SCALE GENOMIC DNA]</scope>
    <source>
        <strain evidence="2">CGMCC 4.7132</strain>
    </source>
</reference>
<keyword evidence="2" id="KW-1185">Reference proteome</keyword>
<evidence type="ECO:0008006" key="3">
    <source>
        <dbReference type="Google" id="ProtNLM"/>
    </source>
</evidence>
<dbReference type="EMBL" id="JBHSFP010000015">
    <property type="protein sequence ID" value="MFC4533386.1"/>
    <property type="molecule type" value="Genomic_DNA"/>
</dbReference>
<dbReference type="RefSeq" id="WP_380842809.1">
    <property type="nucleotide sequence ID" value="NZ_JBHSFP010000015.1"/>
</dbReference>
<organism evidence="1 2">
    <name type="scientific">Sphaerisporangium dianthi</name>
    <dbReference type="NCBI Taxonomy" id="1436120"/>
    <lineage>
        <taxon>Bacteria</taxon>
        <taxon>Bacillati</taxon>
        <taxon>Actinomycetota</taxon>
        <taxon>Actinomycetes</taxon>
        <taxon>Streptosporangiales</taxon>
        <taxon>Streptosporangiaceae</taxon>
        <taxon>Sphaerisporangium</taxon>
    </lineage>
</organism>
<comment type="caution">
    <text evidence="1">The sequence shown here is derived from an EMBL/GenBank/DDBJ whole genome shotgun (WGS) entry which is preliminary data.</text>
</comment>
<accession>A0ABV9CK47</accession>
<gene>
    <name evidence="1" type="ORF">ACFO60_21675</name>
</gene>
<evidence type="ECO:0000313" key="2">
    <source>
        <dbReference type="Proteomes" id="UP001596004"/>
    </source>
</evidence>
<evidence type="ECO:0000313" key="1">
    <source>
        <dbReference type="EMBL" id="MFC4533386.1"/>
    </source>
</evidence>
<protein>
    <recommendedName>
        <fullName evidence="3">ATP-binding protein</fullName>
    </recommendedName>
</protein>